<evidence type="ECO:0000313" key="4">
    <source>
        <dbReference type="Proteomes" id="UP000195967"/>
    </source>
</evidence>
<feature type="domain" description="Tape measure protein N-terminal" evidence="2">
    <location>
        <begin position="61"/>
        <end position="252"/>
    </location>
</feature>
<proteinExistence type="predicted"/>
<dbReference type="NCBIfam" id="TIGR02675">
    <property type="entry name" value="tape_meas_nterm"/>
    <property type="match status" value="1"/>
</dbReference>
<dbReference type="RefSeq" id="WP_087584264.1">
    <property type="nucleotide sequence ID" value="NZ_CABMKR010000004.1"/>
</dbReference>
<evidence type="ECO:0000313" key="3">
    <source>
        <dbReference type="EMBL" id="OUT11842.1"/>
    </source>
</evidence>
<evidence type="ECO:0000259" key="2">
    <source>
        <dbReference type="Pfam" id="PF20155"/>
    </source>
</evidence>
<organism evidence="3 4">
    <name type="scientific">Campylobacter concisus</name>
    <dbReference type="NCBI Taxonomy" id="199"/>
    <lineage>
        <taxon>Bacteria</taxon>
        <taxon>Pseudomonadati</taxon>
        <taxon>Campylobacterota</taxon>
        <taxon>Epsilonproteobacteria</taxon>
        <taxon>Campylobacterales</taxon>
        <taxon>Campylobacteraceae</taxon>
        <taxon>Campylobacter</taxon>
    </lineage>
</organism>
<feature type="coiled-coil region" evidence="1">
    <location>
        <begin position="16"/>
        <end position="43"/>
    </location>
</feature>
<dbReference type="AlphaFoldDB" id="A0A1Y5N1S4"/>
<feature type="coiled-coil region" evidence="1">
    <location>
        <begin position="474"/>
        <end position="503"/>
    </location>
</feature>
<dbReference type="InterPro" id="IPR013491">
    <property type="entry name" value="Tape_meas_N"/>
</dbReference>
<dbReference type="EMBL" id="NDYO01000004">
    <property type="protein sequence ID" value="OUT11842.1"/>
    <property type="molecule type" value="Genomic_DNA"/>
</dbReference>
<gene>
    <name evidence="3" type="ORF">B9N62_02690</name>
</gene>
<accession>A0A1Y5N1S4</accession>
<keyword evidence="1" id="KW-0175">Coiled coil</keyword>
<name>A0A1Y5N1S4_9BACT</name>
<comment type="caution">
    <text evidence="3">The sequence shown here is derived from an EMBL/GenBank/DDBJ whole genome shotgun (WGS) entry which is preliminary data.</text>
</comment>
<sequence length="795" mass="86142">MTEVASLIISAKVEGADKLKSDLNSVSNEAKKAEKSAAQLSGAFATLKTAIGAIAGSMIVREFVQISDEMSLMSSRLKKATDSMVEFTAQQKAMHAIARDTHADIKDTTDLYVKLAPALKDLGKSTEDINKVTSNFTKALQLGGASAEEAAAAIKQFGQAMGSGALKGDEFNSIAEASPTLMRYLADGLGVPIGKLKELGGQSKLTAEAVSGALLKMSDQIDKDFTQMPVTVGKAFTDLKTEMSLLVAEFNEAAGATGGMSQGLEKIADWIKDNRSNIVEFGLDVYRSFQLMGTAVIWLGLAVDKVFSAIPTAIALAIDTATTTLSNGLNSMIAEAEEAYNSIASLWGGETRFGRIDISTNLSSKLLEHYKETEKNIDLVQETIKGLLKDIAEDTMSSAAPKINEKFEGIRQSVKNTGTQATKTKEQISALNRALLEIAQSGMSEIEKKRDNVARKAQEWTALGVSPDKIAEYRKNELAKIDAEETKNKMAEQEKTKQEQIKAINEYLQLKDREFNLAKRRTELITDETARRIELIEIERAHALEQYDAMLKKGEINKEYYDKAVALENALHQKQIFDASTWGQIMHSGLNSLESAMGNFFDYSSDRFMKFGDLAQDILGQIYRQIVKMMIIQPLINSVTSMLPGMSGEATPKHQALPAGGFASVLNATQAAQGGVFNSPDLHSYANSIVSKPTFFKFAKGGIPDIGVMGEKNGGSPEAIMPLTRTSNGDLGVKAQVGASLNNVKVEVINQTREDVKVSNAAVRRNDGEWVISLVLNGVSKNILGSRETLRGLLA</sequence>
<dbReference type="Proteomes" id="UP000195967">
    <property type="component" value="Unassembled WGS sequence"/>
</dbReference>
<reference evidence="3 4" key="1">
    <citation type="submission" date="2017-04" db="EMBL/GenBank/DDBJ databases">
        <title>Complete genome of Campylobacter concisus ATCC 33237T and draft genomes for an additional eight well characterized C. concisus strains.</title>
        <authorList>
            <person name="Cornelius A.J."/>
            <person name="Miller W.G."/>
            <person name="Lastovica A.J."/>
            <person name="On S.L."/>
            <person name="French N.P."/>
            <person name="Vandenberg O."/>
            <person name="Biggs P.J."/>
        </authorList>
    </citation>
    <scope>NUCLEOTIDE SEQUENCE [LARGE SCALE GENOMIC DNA]</scope>
    <source>
        <strain evidence="3 4">Lasto28.99</strain>
    </source>
</reference>
<dbReference type="Pfam" id="PF20155">
    <property type="entry name" value="TMP_3"/>
    <property type="match status" value="1"/>
</dbReference>
<evidence type="ECO:0000256" key="1">
    <source>
        <dbReference type="SAM" id="Coils"/>
    </source>
</evidence>
<protein>
    <recommendedName>
        <fullName evidence="2">Tape measure protein N-terminal domain-containing protein</fullName>
    </recommendedName>
</protein>